<feature type="compositionally biased region" description="Pro residues" evidence="1">
    <location>
        <begin position="1"/>
        <end position="10"/>
    </location>
</feature>
<dbReference type="Proteomes" id="UP000238390">
    <property type="component" value="Chromosome"/>
</dbReference>
<name>A0A2R3IQC7_9PSED</name>
<keyword evidence="3" id="KW-1185">Reference proteome</keyword>
<evidence type="ECO:0000313" key="3">
    <source>
        <dbReference type="Proteomes" id="UP000238390"/>
    </source>
</evidence>
<protein>
    <submittedName>
        <fullName evidence="2">Uncharacterized protein</fullName>
    </submittedName>
</protein>
<proteinExistence type="predicted"/>
<sequence length="75" mass="8121">MGVAAPPPAFPAHHRAFPGAGRIRHRPGHVQKRRVRAWSGEPPWPPGVCTCAVAKCERARAALKTASAGRRQRPL</sequence>
<feature type="region of interest" description="Disordered" evidence="1">
    <location>
        <begin position="1"/>
        <end position="39"/>
    </location>
</feature>
<organism evidence="2 3">
    <name type="scientific">Pseudomonas paraeruginosa</name>
    <dbReference type="NCBI Taxonomy" id="2994495"/>
    <lineage>
        <taxon>Bacteria</taxon>
        <taxon>Pseudomonadati</taxon>
        <taxon>Pseudomonadota</taxon>
        <taxon>Gammaproteobacteria</taxon>
        <taxon>Pseudomonadales</taxon>
        <taxon>Pseudomonadaceae</taxon>
        <taxon>Pseudomonas</taxon>
    </lineage>
</organism>
<accession>A0A2R3IQC7</accession>
<reference evidence="2 3" key="1">
    <citation type="submission" date="2018-02" db="EMBL/GenBank/DDBJ databases">
        <title>FDA/CDC Antimicrobial Resistant Isolate Bank Genome Sequencing.</title>
        <authorList>
            <person name="Benahmed F.H."/>
            <person name="Lutgring J.D."/>
            <person name="Yoo B."/>
            <person name="Machado M."/>
            <person name="Brown A."/>
            <person name="McAllister G."/>
            <person name="Perry A."/>
            <person name="Halpin A.L."/>
            <person name="Vavikolanu K."/>
            <person name="Ott S."/>
            <person name="Zhao X."/>
            <person name="Tallon L.J."/>
            <person name="Sadzewicz L."/>
            <person name="Aluvathingal J."/>
            <person name="Nadendla S."/>
            <person name="Voskania-kordi A."/>
            <person name="Simonyan V."/>
            <person name="Patel J."/>
            <person name="Shawar R.M."/>
        </authorList>
    </citation>
    <scope>NUCLEOTIDE SEQUENCE [LARGE SCALE GENOMIC DNA]</scope>
    <source>
        <strain evidence="2 3">AR_0356</strain>
    </source>
</reference>
<feature type="compositionally biased region" description="Basic residues" evidence="1">
    <location>
        <begin position="12"/>
        <end position="36"/>
    </location>
</feature>
<dbReference type="AlphaFoldDB" id="A0A2R3IQC7"/>
<gene>
    <name evidence="2" type="ORF">CSB93_1010</name>
</gene>
<dbReference type="EMBL" id="CP027169">
    <property type="protein sequence ID" value="AVK04126.1"/>
    <property type="molecule type" value="Genomic_DNA"/>
</dbReference>
<evidence type="ECO:0000313" key="2">
    <source>
        <dbReference type="EMBL" id="AVK04126.1"/>
    </source>
</evidence>
<evidence type="ECO:0000256" key="1">
    <source>
        <dbReference type="SAM" id="MobiDB-lite"/>
    </source>
</evidence>